<comment type="similarity">
    <text evidence="10">Belongs to the peptidase T1B family.</text>
</comment>
<keyword evidence="3" id="KW-0645">Protease</keyword>
<comment type="function">
    <text evidence="10">Component of the proteasome, a multicatalytic proteinase complex which is characterized by its ability to cleave peptides with Arg, Phe, Tyr, Leu, and Glu adjacent to the leaving group at neutral or slightly basic pH. The proteasome has an ATP-dependent proteolytic activity.</text>
</comment>
<name>A0A0P1BBC4_9BASI</name>
<evidence type="ECO:0000256" key="10">
    <source>
        <dbReference type="RuleBase" id="RU004203"/>
    </source>
</evidence>
<dbReference type="EMBL" id="CCYA01000149">
    <property type="protein sequence ID" value="CEH12445.1"/>
    <property type="molecule type" value="Genomic_DNA"/>
</dbReference>
<keyword evidence="6 10" id="KW-0647">Proteasome</keyword>
<dbReference type="FunFam" id="3.60.20.10:FF:000010">
    <property type="entry name" value="Proteasome subunit beta type-1"/>
    <property type="match status" value="1"/>
</dbReference>
<keyword evidence="8 10" id="KW-0539">Nucleus</keyword>
<dbReference type="CDD" id="cd03762">
    <property type="entry name" value="proteasome_beta_type_6"/>
    <property type="match status" value="1"/>
</dbReference>
<dbReference type="InterPro" id="IPR016050">
    <property type="entry name" value="Proteasome_bsu_CS"/>
</dbReference>
<dbReference type="OrthoDB" id="7854943at2759"/>
<dbReference type="InterPro" id="IPR000243">
    <property type="entry name" value="Pept_T1A_subB"/>
</dbReference>
<dbReference type="STRING" id="401625.A0A0P1BBC4"/>
<dbReference type="InterPro" id="IPR001353">
    <property type="entry name" value="Proteasome_sua/b"/>
</dbReference>
<keyword evidence="12" id="KW-1185">Reference proteome</keyword>
<dbReference type="Pfam" id="PF00227">
    <property type="entry name" value="Proteasome"/>
    <property type="match status" value="1"/>
</dbReference>
<dbReference type="GO" id="GO:0051603">
    <property type="term" value="P:proteolysis involved in protein catabolic process"/>
    <property type="evidence" value="ECO:0007669"/>
    <property type="project" value="InterPro"/>
</dbReference>
<dbReference type="AlphaFoldDB" id="A0A0P1BBC4"/>
<dbReference type="GO" id="GO:0004298">
    <property type="term" value="F:threonine-type endopeptidase activity"/>
    <property type="evidence" value="ECO:0007669"/>
    <property type="project" value="UniProtKB-KW"/>
</dbReference>
<evidence type="ECO:0000313" key="11">
    <source>
        <dbReference type="EMBL" id="CEH12445.1"/>
    </source>
</evidence>
<dbReference type="GO" id="GO:0005737">
    <property type="term" value="C:cytoplasm"/>
    <property type="evidence" value="ECO:0007669"/>
    <property type="project" value="UniProtKB-SubCell"/>
</dbReference>
<comment type="subunit">
    <text evidence="10">Component of the proteasome complex.</text>
</comment>
<evidence type="ECO:0000256" key="5">
    <source>
        <dbReference type="ARBA" id="ARBA00022801"/>
    </source>
</evidence>
<evidence type="ECO:0000256" key="2">
    <source>
        <dbReference type="ARBA" id="ARBA00022490"/>
    </source>
</evidence>
<evidence type="ECO:0000256" key="1">
    <source>
        <dbReference type="ARBA" id="ARBA00001198"/>
    </source>
</evidence>
<evidence type="ECO:0000256" key="8">
    <source>
        <dbReference type="ARBA" id="ARBA00023242"/>
    </source>
</evidence>
<evidence type="ECO:0000256" key="4">
    <source>
        <dbReference type="ARBA" id="ARBA00022698"/>
    </source>
</evidence>
<evidence type="ECO:0000313" key="12">
    <source>
        <dbReference type="Proteomes" id="UP000054845"/>
    </source>
</evidence>
<feature type="active site" description="Nucleophile" evidence="9">
    <location>
        <position position="18"/>
    </location>
</feature>
<dbReference type="PRINTS" id="PR00141">
    <property type="entry name" value="PROTEASOME"/>
</dbReference>
<keyword evidence="2 10" id="KW-0963">Cytoplasm</keyword>
<organism evidence="11 12">
    <name type="scientific">Ceraceosorus bombacis</name>
    <dbReference type="NCBI Taxonomy" id="401625"/>
    <lineage>
        <taxon>Eukaryota</taxon>
        <taxon>Fungi</taxon>
        <taxon>Dikarya</taxon>
        <taxon>Basidiomycota</taxon>
        <taxon>Ustilaginomycotina</taxon>
        <taxon>Exobasidiomycetes</taxon>
        <taxon>Ceraceosorales</taxon>
        <taxon>Ceraceosoraceae</taxon>
        <taxon>Ceraceosorus</taxon>
    </lineage>
</organism>
<dbReference type="Gene3D" id="3.60.20.10">
    <property type="entry name" value="Glutamine Phosphoribosylpyrophosphate, subunit 1, domain 1"/>
    <property type="match status" value="1"/>
</dbReference>
<dbReference type="GO" id="GO:0005634">
    <property type="term" value="C:nucleus"/>
    <property type="evidence" value="ECO:0007669"/>
    <property type="project" value="UniProtKB-SubCell"/>
</dbReference>
<proteinExistence type="inferred from homology"/>
<dbReference type="InterPro" id="IPR023333">
    <property type="entry name" value="Proteasome_suB-type"/>
</dbReference>
<evidence type="ECO:0000256" key="9">
    <source>
        <dbReference type="PIRSR" id="PIRSR600243-1"/>
    </source>
</evidence>
<comment type="subcellular location">
    <subcellularLocation>
        <location evidence="10">Cytoplasm</location>
    </subcellularLocation>
    <subcellularLocation>
        <location evidence="10">Nucleus</location>
    </subcellularLocation>
</comment>
<dbReference type="SUPFAM" id="SSF56235">
    <property type="entry name" value="N-terminal nucleophile aminohydrolases (Ntn hydrolases)"/>
    <property type="match status" value="1"/>
</dbReference>
<comment type="catalytic activity">
    <reaction evidence="1">
        <text>Cleavage of peptide bonds with very broad specificity.</text>
        <dbReference type="EC" id="3.4.25.1"/>
    </reaction>
</comment>
<dbReference type="GO" id="GO:0019774">
    <property type="term" value="C:proteasome core complex, beta-subunit complex"/>
    <property type="evidence" value="ECO:0007669"/>
    <property type="project" value="UniProtKB-ARBA"/>
</dbReference>
<keyword evidence="5" id="KW-0378">Hydrolase</keyword>
<evidence type="ECO:0000256" key="7">
    <source>
        <dbReference type="ARBA" id="ARBA00023145"/>
    </source>
</evidence>
<dbReference type="PROSITE" id="PS00854">
    <property type="entry name" value="PROTEASOME_BETA_1"/>
    <property type="match status" value="1"/>
</dbReference>
<protein>
    <recommendedName>
        <fullName evidence="10">Proteasome subunit beta</fullName>
    </recommendedName>
</protein>
<dbReference type="PANTHER" id="PTHR32194">
    <property type="entry name" value="METALLOPROTEASE TLDD"/>
    <property type="match status" value="1"/>
</dbReference>
<evidence type="ECO:0000256" key="3">
    <source>
        <dbReference type="ARBA" id="ARBA00022670"/>
    </source>
</evidence>
<accession>A0A0P1BBC4</accession>
<dbReference type="Proteomes" id="UP000054845">
    <property type="component" value="Unassembled WGS sequence"/>
</dbReference>
<keyword evidence="4" id="KW-0888">Threonine protease</keyword>
<keyword evidence="7" id="KW-0865">Zymogen</keyword>
<reference evidence="11 12" key="1">
    <citation type="submission" date="2014-09" db="EMBL/GenBank/DDBJ databases">
        <authorList>
            <person name="Magalhaes I.L.F."/>
            <person name="Oliveira U."/>
            <person name="Santos F.R."/>
            <person name="Vidigal T.H.D.A."/>
            <person name="Brescovit A.D."/>
            <person name="Santos A.J."/>
        </authorList>
    </citation>
    <scope>NUCLEOTIDE SEQUENCE [LARGE SCALE GENOMIC DNA]</scope>
</reference>
<evidence type="ECO:0000256" key="6">
    <source>
        <dbReference type="ARBA" id="ARBA00022942"/>
    </source>
</evidence>
<sequence length="225" mass="24474">MQAVDVNRLKSGEMDLGTSIMAVVYDKGVIMGADSRTTMGSYIANRVTDKLTHITDRIYCCRSGSAADTQAVADIVSYNLGMVAVQHDEQPKVETAAQLFQEIIYQNKDRLSAGIIVAGWDKRNGGGVYNIPLGGGKFQQPWAIGGSGSTYIYGFCDSTWRPGWGKEQTIDFVRKALSLAMRRDGSSGGTIRMVDISEDGVERHFIPGNDLPDGESKEFVSGKFV</sequence>
<dbReference type="PANTHER" id="PTHR32194:SF0">
    <property type="entry name" value="ATP-DEPENDENT PROTEASE SUBUNIT HSLV"/>
    <property type="match status" value="1"/>
</dbReference>
<dbReference type="PROSITE" id="PS51476">
    <property type="entry name" value="PROTEASOME_BETA_2"/>
    <property type="match status" value="1"/>
</dbReference>
<dbReference type="InterPro" id="IPR029055">
    <property type="entry name" value="Ntn_hydrolases_N"/>
</dbReference>